<protein>
    <submittedName>
        <fullName evidence="1">Uncharacterized protein</fullName>
    </submittedName>
</protein>
<reference evidence="2" key="1">
    <citation type="submission" date="2021-11" db="EMBL/GenBank/DDBJ databases">
        <title>Cultivation dependent microbiological survey of springs from the worlds oldest radium mine currently devoted to the extraction of radon-saturated water.</title>
        <authorList>
            <person name="Kapinusova G."/>
            <person name="Smrhova T."/>
            <person name="Strejcek M."/>
            <person name="Suman J."/>
            <person name="Jani K."/>
            <person name="Pajer P."/>
            <person name="Uhlik O."/>
        </authorList>
    </citation>
    <scope>NUCLEOTIDE SEQUENCE [LARGE SCALE GENOMIC DNA]</scope>
    <source>
        <strain evidence="2">J379</strain>
    </source>
</reference>
<gene>
    <name evidence="1" type="ORF">LRS13_08895</name>
</gene>
<evidence type="ECO:0000313" key="2">
    <source>
        <dbReference type="Proteomes" id="UP001058860"/>
    </source>
</evidence>
<dbReference type="EMBL" id="CP088295">
    <property type="protein sequence ID" value="UUY05617.1"/>
    <property type="molecule type" value="Genomic_DNA"/>
</dbReference>
<proteinExistence type="predicted"/>
<dbReference type="Proteomes" id="UP001058860">
    <property type="component" value="Chromosome"/>
</dbReference>
<dbReference type="RefSeq" id="WP_353866062.1">
    <property type="nucleotide sequence ID" value="NZ_CP088295.1"/>
</dbReference>
<keyword evidence="2" id="KW-1185">Reference proteome</keyword>
<organism evidence="1 2">
    <name type="scientific">Svornostia abyssi</name>
    <dbReference type="NCBI Taxonomy" id="2898438"/>
    <lineage>
        <taxon>Bacteria</taxon>
        <taxon>Bacillati</taxon>
        <taxon>Actinomycetota</taxon>
        <taxon>Thermoleophilia</taxon>
        <taxon>Solirubrobacterales</taxon>
        <taxon>Baekduiaceae</taxon>
        <taxon>Svornostia</taxon>
    </lineage>
</organism>
<sequence length="177" mass="18336">MGEHGATDHTPALGRMRRFAFVTIRHSGASQGVTVRSQQEGELMVQRVRARWAAGLAVAAVTGAVVVPTVDGASSKTVDSTAKVKGLPSFSGTVSGKPYGSGKVRGRIDLPNLSATLTYSGGTVRIRGTVSDASPVKGTWRTTGGTGRYRNVKGSGSFSGSLSGTSATLRFRGRIKP</sequence>
<name>A0ABY5PMS5_9ACTN</name>
<evidence type="ECO:0000313" key="1">
    <source>
        <dbReference type="EMBL" id="UUY05617.1"/>
    </source>
</evidence>
<accession>A0ABY5PMS5</accession>